<proteinExistence type="predicted"/>
<dbReference type="RefSeq" id="WP_096235310.1">
    <property type="nucleotide sequence ID" value="NZ_CP023422.1"/>
</dbReference>
<dbReference type="KEGG" id="jsv:CNX70_14865"/>
<keyword evidence="2" id="KW-1185">Reference proteome</keyword>
<evidence type="ECO:0000313" key="2">
    <source>
        <dbReference type="Proteomes" id="UP000218437"/>
    </source>
</evidence>
<name>A0A290WWR0_9BURK</name>
<dbReference type="EMBL" id="CP023422">
    <property type="protein sequence ID" value="ATD61293.1"/>
    <property type="molecule type" value="Genomic_DNA"/>
</dbReference>
<protein>
    <submittedName>
        <fullName evidence="1">Uncharacterized protein</fullName>
    </submittedName>
</protein>
<reference evidence="1 2" key="1">
    <citation type="submission" date="2017-09" db="EMBL/GenBank/DDBJ databases">
        <title>Complete genome sequence of Janthinobacterium svalbardensis PAMC 27463.</title>
        <authorList>
            <person name="Cho Y.-J."/>
            <person name="Cho A."/>
            <person name="Kim O.-S."/>
            <person name="Lee J.-I."/>
        </authorList>
    </citation>
    <scope>NUCLEOTIDE SEQUENCE [LARGE SCALE GENOMIC DNA]</scope>
    <source>
        <strain evidence="1 2">PAMC 27463</strain>
    </source>
</reference>
<dbReference type="AlphaFoldDB" id="A0A290WWR0"/>
<sequence>MNLAIKSYLSSPAPEILTEQKNSLPSSPLQSASPDVHSNFSVNVTISSSARALYKLDEDRERAAPLSENELRATYEKGQSDVYKFGQLLANGNYSKENLLPNSDDPDRLLSGQKSLDFAIGLSKLPPKVLPNPYEGFARNDLSAIVYEGSGNYTEAERYAAYAELSKQDEAYFSKLFSKITNGGDNREVFKGILDYFDGLPVIEKSAYQNGFRDSIDGLYKEQIGLWGKMAPAEDSNQNHGNKSISPIFDNSQSSQKMLQAILQKAAGHPDEYS</sequence>
<organism evidence="1 2">
    <name type="scientific">Janthinobacterium svalbardensis</name>
    <dbReference type="NCBI Taxonomy" id="368607"/>
    <lineage>
        <taxon>Bacteria</taxon>
        <taxon>Pseudomonadati</taxon>
        <taxon>Pseudomonadota</taxon>
        <taxon>Betaproteobacteria</taxon>
        <taxon>Burkholderiales</taxon>
        <taxon>Oxalobacteraceae</taxon>
        <taxon>Janthinobacterium</taxon>
    </lineage>
</organism>
<evidence type="ECO:0000313" key="1">
    <source>
        <dbReference type="EMBL" id="ATD61293.1"/>
    </source>
</evidence>
<dbReference type="Proteomes" id="UP000218437">
    <property type="component" value="Chromosome"/>
</dbReference>
<gene>
    <name evidence="1" type="ORF">CNX70_14865</name>
</gene>
<accession>A0A290WWR0</accession>